<keyword evidence="2" id="KW-1185">Reference proteome</keyword>
<accession>A0A9P5ZCB3</accession>
<proteinExistence type="predicted"/>
<organism evidence="1 2">
    <name type="scientific">Pholiota conissans</name>
    <dbReference type="NCBI Taxonomy" id="109636"/>
    <lineage>
        <taxon>Eukaryota</taxon>
        <taxon>Fungi</taxon>
        <taxon>Dikarya</taxon>
        <taxon>Basidiomycota</taxon>
        <taxon>Agaricomycotina</taxon>
        <taxon>Agaricomycetes</taxon>
        <taxon>Agaricomycetidae</taxon>
        <taxon>Agaricales</taxon>
        <taxon>Agaricineae</taxon>
        <taxon>Strophariaceae</taxon>
        <taxon>Pholiota</taxon>
    </lineage>
</organism>
<comment type="caution">
    <text evidence="1">The sequence shown here is derived from an EMBL/GenBank/DDBJ whole genome shotgun (WGS) entry which is preliminary data.</text>
</comment>
<protein>
    <submittedName>
        <fullName evidence="1">Uncharacterized protein</fullName>
    </submittedName>
</protein>
<dbReference type="AlphaFoldDB" id="A0A9P5ZCB3"/>
<dbReference type="EMBL" id="MU155135">
    <property type="protein sequence ID" value="KAF9485448.1"/>
    <property type="molecule type" value="Genomic_DNA"/>
</dbReference>
<sequence>MTGPRLKFLVIRVGYFVYHTNHALRLRSNVLILIPTGSCRNNNVCLSKLVASNVRFEYKHSPRYGRICQSSLLTCVTGFTEVRRDSAAWNLNTIRCS</sequence>
<evidence type="ECO:0000313" key="1">
    <source>
        <dbReference type="EMBL" id="KAF9485448.1"/>
    </source>
</evidence>
<dbReference type="Proteomes" id="UP000807469">
    <property type="component" value="Unassembled WGS sequence"/>
</dbReference>
<evidence type="ECO:0000313" key="2">
    <source>
        <dbReference type="Proteomes" id="UP000807469"/>
    </source>
</evidence>
<gene>
    <name evidence="1" type="ORF">BDN70DRAFT_587921</name>
</gene>
<name>A0A9P5ZCB3_9AGAR</name>
<reference evidence="1" key="1">
    <citation type="submission" date="2020-11" db="EMBL/GenBank/DDBJ databases">
        <authorList>
            <consortium name="DOE Joint Genome Institute"/>
            <person name="Ahrendt S."/>
            <person name="Riley R."/>
            <person name="Andreopoulos W."/>
            <person name="Labutti K."/>
            <person name="Pangilinan J."/>
            <person name="Ruiz-Duenas F.J."/>
            <person name="Barrasa J.M."/>
            <person name="Sanchez-Garcia M."/>
            <person name="Camarero S."/>
            <person name="Miyauchi S."/>
            <person name="Serrano A."/>
            <person name="Linde D."/>
            <person name="Babiker R."/>
            <person name="Drula E."/>
            <person name="Ayuso-Fernandez I."/>
            <person name="Pacheco R."/>
            <person name="Padilla G."/>
            <person name="Ferreira P."/>
            <person name="Barriuso J."/>
            <person name="Kellner H."/>
            <person name="Castanera R."/>
            <person name="Alfaro M."/>
            <person name="Ramirez L."/>
            <person name="Pisabarro A.G."/>
            <person name="Kuo A."/>
            <person name="Tritt A."/>
            <person name="Lipzen A."/>
            <person name="He G."/>
            <person name="Yan M."/>
            <person name="Ng V."/>
            <person name="Cullen D."/>
            <person name="Martin F."/>
            <person name="Rosso M.-N."/>
            <person name="Henrissat B."/>
            <person name="Hibbett D."/>
            <person name="Martinez A.T."/>
            <person name="Grigoriev I.V."/>
        </authorList>
    </citation>
    <scope>NUCLEOTIDE SEQUENCE</scope>
    <source>
        <strain evidence="1">CIRM-BRFM 674</strain>
    </source>
</reference>